<evidence type="ECO:0000256" key="1">
    <source>
        <dbReference type="SAM" id="Coils"/>
    </source>
</evidence>
<dbReference type="EMBL" id="CAJNNV010028983">
    <property type="protein sequence ID" value="CAE8626522.1"/>
    <property type="molecule type" value="Genomic_DNA"/>
</dbReference>
<dbReference type="AlphaFoldDB" id="A0A813GN63"/>
<feature type="region of interest" description="Disordered" evidence="2">
    <location>
        <begin position="869"/>
        <end position="919"/>
    </location>
</feature>
<gene>
    <name evidence="3" type="ORF">PGLA1383_LOCUS43449</name>
</gene>
<evidence type="ECO:0000256" key="2">
    <source>
        <dbReference type="SAM" id="MobiDB-lite"/>
    </source>
</evidence>
<feature type="compositionally biased region" description="Basic and acidic residues" evidence="2">
    <location>
        <begin position="944"/>
        <end position="953"/>
    </location>
</feature>
<feature type="region of interest" description="Disordered" evidence="2">
    <location>
        <begin position="166"/>
        <end position="231"/>
    </location>
</feature>
<reference evidence="3" key="1">
    <citation type="submission" date="2021-02" db="EMBL/GenBank/DDBJ databases">
        <authorList>
            <person name="Dougan E. K."/>
            <person name="Rhodes N."/>
            <person name="Thang M."/>
            <person name="Chan C."/>
        </authorList>
    </citation>
    <scope>NUCLEOTIDE SEQUENCE</scope>
</reference>
<keyword evidence="4" id="KW-1185">Reference proteome</keyword>
<feature type="compositionally biased region" description="Gly residues" evidence="2">
    <location>
        <begin position="101"/>
        <end position="111"/>
    </location>
</feature>
<proteinExistence type="predicted"/>
<feature type="compositionally biased region" description="Basic and acidic residues" evidence="2">
    <location>
        <begin position="216"/>
        <end position="231"/>
    </location>
</feature>
<dbReference type="Proteomes" id="UP000654075">
    <property type="component" value="Unassembled WGS sequence"/>
</dbReference>
<protein>
    <submittedName>
        <fullName evidence="3">Uncharacterized protein</fullName>
    </submittedName>
</protein>
<feature type="compositionally biased region" description="Polar residues" evidence="2">
    <location>
        <begin position="186"/>
        <end position="195"/>
    </location>
</feature>
<evidence type="ECO:0000313" key="4">
    <source>
        <dbReference type="Proteomes" id="UP000654075"/>
    </source>
</evidence>
<feature type="region of interest" description="Disordered" evidence="2">
    <location>
        <begin position="85"/>
        <end position="129"/>
    </location>
</feature>
<evidence type="ECO:0000313" key="3">
    <source>
        <dbReference type="EMBL" id="CAE8626522.1"/>
    </source>
</evidence>
<dbReference type="OrthoDB" id="441201at2759"/>
<feature type="compositionally biased region" description="Low complexity" evidence="2">
    <location>
        <begin position="196"/>
        <end position="215"/>
    </location>
</feature>
<sequence length="964" mass="105478">MLLSLCDLSVHHSSEAAEVFESGIGTLKSARFSEPGTASLTHQARLDNKSKASSSGNKALRARKEWVLDPIDLDPIEAAAAATASAARGGGGSHVDHRGGSAAGSGSGANGPGRRRRGGGPRGPLPRHCDVARGWSELLGEIAASSRRVRSARGGVFTAAGVEVAASDSGNESDGHLSEARGSAPATPTMSPANHPSSILSPSSPSLPTGAASPSAHREGEESPRSHKTEEAADNKIWLSYRICAENVPDSVLTTLWRQAVDPKHFSGPEVQPLDKVPRLTVTKREVQQLPAVHDIHYWRQANKRRREQRKARRDAERYPSLEEMFVTLFGDPQPGTISTAEAAFRQQAAAAATAALVAELKSSKAGSQLSALQRQAMEEELELLREVERLLKMETEEARYSESKVAAHLSAGTLHRSRRGAFDEGRASAKAVGAALAELQRREKGVVKSSRLLKAVEASRAAAAAVQADDQYVESLDQDNLRKVTEAISFVTDRCEIRAQKMHDDFLRRQGKLSERLQRRVKRIQIDHDEIRDMKVRSILPSTVTAPSDGKPGDKTQTYASVLHYLKPHRYAVERDRQGKHSIYLRQVERFESHLRRLADPNRQPERGETYISQCFRHVLSAGLIVDNAYFFRVLSEMEPEDFEKAPTVNFVVACCDAFEVRARDYISFLNEWGFACMVPRPRRQAASILEDGAPWDGVVLSPLQLHASEDLSPLPDAEDGLPVLANDPLLFYPVLPPETPRTSELASRDDPMLDILQTATFDNCLERYQLQRTPRVPQLNMSKAMMVAVSLVEAQSRQGDNEEGEQAEVTRSLTIKSSTSIRAGSHASVGMSDFLAAEGSREATSSEPQLDFLASPAALLTPEASPQLHPQLQPEVPSTPRPLSRPSRPGIQACSPPVTRRVCDSREPPRGGNKPFMVAGFKTLQKTRFLAEPMSDMARAPQTERTKRSKDAFIPAVKEAPL</sequence>
<feature type="region of interest" description="Disordered" evidence="2">
    <location>
        <begin position="932"/>
        <end position="964"/>
    </location>
</feature>
<accession>A0A813GN63</accession>
<organism evidence="3 4">
    <name type="scientific">Polarella glacialis</name>
    <name type="common">Dinoflagellate</name>
    <dbReference type="NCBI Taxonomy" id="89957"/>
    <lineage>
        <taxon>Eukaryota</taxon>
        <taxon>Sar</taxon>
        <taxon>Alveolata</taxon>
        <taxon>Dinophyceae</taxon>
        <taxon>Suessiales</taxon>
        <taxon>Suessiaceae</taxon>
        <taxon>Polarella</taxon>
    </lineage>
</organism>
<feature type="region of interest" description="Disordered" evidence="2">
    <location>
        <begin position="38"/>
        <end position="59"/>
    </location>
</feature>
<feature type="coiled-coil region" evidence="1">
    <location>
        <begin position="370"/>
        <end position="398"/>
    </location>
</feature>
<keyword evidence="1" id="KW-0175">Coiled coil</keyword>
<name>A0A813GN63_POLGL</name>
<comment type="caution">
    <text evidence="3">The sequence shown here is derived from an EMBL/GenBank/DDBJ whole genome shotgun (WGS) entry which is preliminary data.</text>
</comment>